<evidence type="ECO:0000256" key="5">
    <source>
        <dbReference type="SAM" id="SignalP"/>
    </source>
</evidence>
<dbReference type="CDD" id="cd00202">
    <property type="entry name" value="ZnF_GATA"/>
    <property type="match status" value="1"/>
</dbReference>
<dbReference type="InterPro" id="IPR044589">
    <property type="entry name" value="GATA26/27"/>
</dbReference>
<evidence type="ECO:0000256" key="4">
    <source>
        <dbReference type="PROSITE-ProRule" id="PRU00094"/>
    </source>
</evidence>
<keyword evidence="4" id="KW-0863">Zinc-finger</keyword>
<dbReference type="GeneID" id="115747338"/>
<dbReference type="SMART" id="SM00401">
    <property type="entry name" value="ZnF_GATA"/>
    <property type="match status" value="1"/>
</dbReference>
<dbReference type="Proteomes" id="UP000827889">
    <property type="component" value="Chromosome 11"/>
</dbReference>
<keyword evidence="1" id="KW-0805">Transcription regulation</keyword>
<keyword evidence="4" id="KW-0862">Zinc</keyword>
<keyword evidence="5" id="KW-0732">Signal</keyword>
<reference evidence="8" key="1">
    <citation type="submission" date="2025-08" db="UniProtKB">
        <authorList>
            <consortium name="RefSeq"/>
        </authorList>
    </citation>
    <scope>IDENTIFICATION</scope>
    <source>
        <tissue evidence="8">Leaf</tissue>
    </source>
</reference>
<evidence type="ECO:0000256" key="2">
    <source>
        <dbReference type="ARBA" id="ARBA00023125"/>
    </source>
</evidence>
<evidence type="ECO:0000313" key="8">
    <source>
        <dbReference type="RefSeq" id="XP_048128246.1"/>
    </source>
</evidence>
<dbReference type="RefSeq" id="XP_048128246.1">
    <property type="nucleotide sequence ID" value="XM_048272289.1"/>
</dbReference>
<dbReference type="SUPFAM" id="SSF57716">
    <property type="entry name" value="Glucocorticoid receptor-like (DNA-binding domain)"/>
    <property type="match status" value="1"/>
</dbReference>
<protein>
    <submittedName>
        <fullName evidence="8">GATA transcription factor 26-like isoform X1</fullName>
    </submittedName>
</protein>
<evidence type="ECO:0000256" key="1">
    <source>
        <dbReference type="ARBA" id="ARBA00023015"/>
    </source>
</evidence>
<dbReference type="InterPro" id="IPR013088">
    <property type="entry name" value="Znf_NHR/GATA"/>
</dbReference>
<evidence type="ECO:0000256" key="3">
    <source>
        <dbReference type="ARBA" id="ARBA00023163"/>
    </source>
</evidence>
<dbReference type="PANTHER" id="PTHR46855:SF21">
    <property type="entry name" value="GATA ZINC FINGER PROTEIN"/>
    <property type="match status" value="1"/>
</dbReference>
<evidence type="ECO:0000259" key="6">
    <source>
        <dbReference type="PROSITE" id="PS50114"/>
    </source>
</evidence>
<name>A0ABM3GV65_9MYRT</name>
<proteinExistence type="predicted"/>
<keyword evidence="7" id="KW-1185">Reference proteome</keyword>
<accession>A0ABM3GV65</accession>
<dbReference type="PROSITE" id="PS50114">
    <property type="entry name" value="GATA_ZN_FINGER_2"/>
    <property type="match status" value="1"/>
</dbReference>
<organism evidence="7 8">
    <name type="scientific">Rhodamnia argentea</name>
    <dbReference type="NCBI Taxonomy" id="178133"/>
    <lineage>
        <taxon>Eukaryota</taxon>
        <taxon>Viridiplantae</taxon>
        <taxon>Streptophyta</taxon>
        <taxon>Embryophyta</taxon>
        <taxon>Tracheophyta</taxon>
        <taxon>Spermatophyta</taxon>
        <taxon>Magnoliopsida</taxon>
        <taxon>eudicotyledons</taxon>
        <taxon>Gunneridae</taxon>
        <taxon>Pentapetalae</taxon>
        <taxon>rosids</taxon>
        <taxon>malvids</taxon>
        <taxon>Myrtales</taxon>
        <taxon>Myrtaceae</taxon>
        <taxon>Myrtoideae</taxon>
        <taxon>Myrteae</taxon>
        <taxon>Australasian group</taxon>
        <taxon>Rhodamnia</taxon>
    </lineage>
</organism>
<feature type="signal peptide" evidence="5">
    <location>
        <begin position="1"/>
        <end position="19"/>
    </location>
</feature>
<keyword evidence="3" id="KW-0804">Transcription</keyword>
<dbReference type="InterPro" id="IPR000679">
    <property type="entry name" value="Znf_GATA"/>
</dbReference>
<dbReference type="PANTHER" id="PTHR46855">
    <property type="entry name" value="OSJNBB0038F03.10 PROTEIN"/>
    <property type="match status" value="1"/>
</dbReference>
<dbReference type="Gene3D" id="3.30.50.10">
    <property type="entry name" value="Erythroid Transcription Factor GATA-1, subunit A"/>
    <property type="match status" value="1"/>
</dbReference>
<sequence length="260" mass="28837">MKFFILFAICFSEARTNMGKPGPCHHCGARETPLWRHGPTEKPLLCNACGSRWRLKGTLDDYTPKRFRSVVRKRKFQNTIDVHEVERIVDTGEVALGDLNFNQLLASNNNKSSLELTTSESHLLIKFKAIAESANSDMHDDYRVPPVKSSFAHIEILQKELYEMYIDQQCASTVAAPELIYSNLNGGLKQDNEIGLGVVMLNTPMVAKEEKSGSSTFLWKKNVLPSHAGAKGEVFLKMDNIDSSQGVATPPAPADPKAVC</sequence>
<gene>
    <name evidence="8" type="primary">LOC115747338</name>
</gene>
<evidence type="ECO:0000313" key="7">
    <source>
        <dbReference type="Proteomes" id="UP000827889"/>
    </source>
</evidence>
<keyword evidence="2" id="KW-0238">DNA-binding</keyword>
<feature type="chain" id="PRO_5045901614" evidence="5">
    <location>
        <begin position="20"/>
        <end position="260"/>
    </location>
</feature>
<feature type="domain" description="GATA-type" evidence="6">
    <location>
        <begin position="24"/>
        <end position="74"/>
    </location>
</feature>
<dbReference type="Pfam" id="PF00320">
    <property type="entry name" value="GATA"/>
    <property type="match status" value="1"/>
</dbReference>
<keyword evidence="4" id="KW-0479">Metal-binding</keyword>